<evidence type="ECO:0000313" key="1">
    <source>
        <dbReference type="EMBL" id="MBB2966244.1"/>
    </source>
</evidence>
<gene>
    <name evidence="1" type="ORF">FHX33_000976</name>
</gene>
<protein>
    <recommendedName>
        <fullName evidence="3">Antitoxin</fullName>
    </recommendedName>
</protein>
<keyword evidence="2" id="KW-1185">Reference proteome</keyword>
<evidence type="ECO:0000313" key="2">
    <source>
        <dbReference type="Proteomes" id="UP000538196"/>
    </source>
</evidence>
<accession>A0A7W4UTY2</accession>
<reference evidence="1 2" key="1">
    <citation type="submission" date="2020-08" db="EMBL/GenBank/DDBJ databases">
        <title>Sequencing the genomes of 1000 actinobacteria strains.</title>
        <authorList>
            <person name="Klenk H.-P."/>
        </authorList>
    </citation>
    <scope>NUCLEOTIDE SEQUENCE [LARGE SCALE GENOMIC DNA]</scope>
    <source>
        <strain evidence="1 2">DSM 20146</strain>
    </source>
</reference>
<evidence type="ECO:0008006" key="3">
    <source>
        <dbReference type="Google" id="ProtNLM"/>
    </source>
</evidence>
<name>A0A7W4UTY2_LEIAQ</name>
<dbReference type="InterPro" id="IPR028037">
    <property type="entry name" value="Antitoxin_Rv0909/MT0933"/>
</dbReference>
<dbReference type="Proteomes" id="UP000538196">
    <property type="component" value="Unassembled WGS sequence"/>
</dbReference>
<sequence length="70" mass="7284">MAGLDDITNKAKEFLDSDTVKNALKSEQAEDISDKLLDGVADAANKVTGGKFEGQIDGARDAADKAVGTE</sequence>
<organism evidence="1 2">
    <name type="scientific">Leifsonia aquatica</name>
    <name type="common">Corynebacterium aquaticum</name>
    <dbReference type="NCBI Taxonomy" id="144185"/>
    <lineage>
        <taxon>Bacteria</taxon>
        <taxon>Bacillati</taxon>
        <taxon>Actinomycetota</taxon>
        <taxon>Actinomycetes</taxon>
        <taxon>Micrococcales</taxon>
        <taxon>Microbacteriaceae</taxon>
        <taxon>Leifsonia</taxon>
    </lineage>
</organism>
<dbReference type="EMBL" id="JACHVP010000001">
    <property type="protein sequence ID" value="MBB2966244.1"/>
    <property type="molecule type" value="Genomic_DNA"/>
</dbReference>
<dbReference type="RefSeq" id="WP_039922913.1">
    <property type="nucleotide sequence ID" value="NZ_DAMDIH010000009.1"/>
</dbReference>
<proteinExistence type="predicted"/>
<dbReference type="AlphaFoldDB" id="A0A7W4UTY2"/>
<dbReference type="Pfam" id="PF14013">
    <property type="entry name" value="MT0933_antitox"/>
    <property type="match status" value="1"/>
</dbReference>
<comment type="caution">
    <text evidence="1">The sequence shown here is derived from an EMBL/GenBank/DDBJ whole genome shotgun (WGS) entry which is preliminary data.</text>
</comment>